<accession>A0A540LZ89</accession>
<gene>
    <name evidence="2" type="ORF">C1H46_022831</name>
</gene>
<dbReference type="AlphaFoldDB" id="A0A540LZ89"/>
<feature type="compositionally biased region" description="Basic and acidic residues" evidence="1">
    <location>
        <begin position="28"/>
        <end position="43"/>
    </location>
</feature>
<protein>
    <submittedName>
        <fullName evidence="2">Uncharacterized protein</fullName>
    </submittedName>
</protein>
<keyword evidence="3" id="KW-1185">Reference proteome</keyword>
<reference evidence="2 3" key="1">
    <citation type="journal article" date="2019" name="G3 (Bethesda)">
        <title>Sequencing of a Wild Apple (Malus baccata) Genome Unravels the Differences Between Cultivated and Wild Apple Species Regarding Disease Resistance and Cold Tolerance.</title>
        <authorList>
            <person name="Chen X."/>
        </authorList>
    </citation>
    <scope>NUCLEOTIDE SEQUENCE [LARGE SCALE GENOMIC DNA]</scope>
    <source>
        <strain evidence="3">cv. Shandingzi</strain>
        <tissue evidence="2">Leaves</tissue>
    </source>
</reference>
<comment type="caution">
    <text evidence="2">The sequence shown here is derived from an EMBL/GenBank/DDBJ whole genome shotgun (WGS) entry which is preliminary data.</text>
</comment>
<evidence type="ECO:0000313" key="2">
    <source>
        <dbReference type="EMBL" id="TQD91572.1"/>
    </source>
</evidence>
<dbReference type="Proteomes" id="UP000315295">
    <property type="component" value="Unassembled WGS sequence"/>
</dbReference>
<dbReference type="EMBL" id="VIEB01000414">
    <property type="protein sequence ID" value="TQD91572.1"/>
    <property type="molecule type" value="Genomic_DNA"/>
</dbReference>
<name>A0A540LZ89_MALBA</name>
<sequence length="65" mass="7714">MAEETVAQDEEYLYTGKPIKTMPMPESSRVEQRVEEPSPEREQIMNNWPHNQNNWNELSAPLYSY</sequence>
<feature type="region of interest" description="Disordered" evidence="1">
    <location>
        <begin position="1"/>
        <end position="53"/>
    </location>
</feature>
<evidence type="ECO:0000313" key="3">
    <source>
        <dbReference type="Proteomes" id="UP000315295"/>
    </source>
</evidence>
<feature type="compositionally biased region" description="Acidic residues" evidence="1">
    <location>
        <begin position="1"/>
        <end position="12"/>
    </location>
</feature>
<organism evidence="2 3">
    <name type="scientific">Malus baccata</name>
    <name type="common">Siberian crab apple</name>
    <name type="synonym">Pyrus baccata</name>
    <dbReference type="NCBI Taxonomy" id="106549"/>
    <lineage>
        <taxon>Eukaryota</taxon>
        <taxon>Viridiplantae</taxon>
        <taxon>Streptophyta</taxon>
        <taxon>Embryophyta</taxon>
        <taxon>Tracheophyta</taxon>
        <taxon>Spermatophyta</taxon>
        <taxon>Magnoliopsida</taxon>
        <taxon>eudicotyledons</taxon>
        <taxon>Gunneridae</taxon>
        <taxon>Pentapetalae</taxon>
        <taxon>rosids</taxon>
        <taxon>fabids</taxon>
        <taxon>Rosales</taxon>
        <taxon>Rosaceae</taxon>
        <taxon>Amygdaloideae</taxon>
        <taxon>Maleae</taxon>
        <taxon>Malus</taxon>
    </lineage>
</organism>
<proteinExistence type="predicted"/>
<evidence type="ECO:0000256" key="1">
    <source>
        <dbReference type="SAM" id="MobiDB-lite"/>
    </source>
</evidence>